<evidence type="ECO:0000256" key="13">
    <source>
        <dbReference type="ARBA" id="ARBA00022993"/>
    </source>
</evidence>
<dbReference type="GO" id="GO:0005524">
    <property type="term" value="F:ATP binding"/>
    <property type="evidence" value="ECO:0007669"/>
    <property type="project" value="UniProtKB-UniRule"/>
</dbReference>
<comment type="function">
    <text evidence="16">Catalyzes the phosphorylation of pantothenate (Pan), the first step in CoA biosynthesis.</text>
</comment>
<organism evidence="17 18">
    <name type="scientific">Nitrosomonas ureae</name>
    <dbReference type="NCBI Taxonomy" id="44577"/>
    <lineage>
        <taxon>Bacteria</taxon>
        <taxon>Pseudomonadati</taxon>
        <taxon>Pseudomonadota</taxon>
        <taxon>Betaproteobacteria</taxon>
        <taxon>Nitrosomonadales</taxon>
        <taxon>Nitrosomonadaceae</taxon>
        <taxon>Nitrosomonas</taxon>
    </lineage>
</organism>
<keyword evidence="11 16" id="KW-0067">ATP-binding</keyword>
<evidence type="ECO:0000256" key="11">
    <source>
        <dbReference type="ARBA" id="ARBA00022840"/>
    </source>
</evidence>
<dbReference type="UniPathway" id="UPA00241">
    <property type="reaction ID" value="UER00352"/>
</dbReference>
<keyword evidence="12 16" id="KW-0630">Potassium</keyword>
<dbReference type="SUPFAM" id="SSF53067">
    <property type="entry name" value="Actin-like ATPase domain"/>
    <property type="match status" value="2"/>
</dbReference>
<evidence type="ECO:0000256" key="10">
    <source>
        <dbReference type="ARBA" id="ARBA00022777"/>
    </source>
</evidence>
<accession>A0A1H2H064</accession>
<dbReference type="EC" id="2.7.1.33" evidence="6 16"/>
<evidence type="ECO:0000256" key="8">
    <source>
        <dbReference type="ARBA" id="ARBA00022679"/>
    </source>
</evidence>
<keyword evidence="9 16" id="KW-0547">Nucleotide-binding</keyword>
<comment type="subcellular location">
    <subcellularLocation>
        <location evidence="3 16">Cytoplasm</location>
    </subcellularLocation>
</comment>
<comment type="caution">
    <text evidence="16">Lacks conserved residue(s) required for the propagation of feature annotation.</text>
</comment>
<comment type="cofactor">
    <cofactor evidence="2">
        <name>K(+)</name>
        <dbReference type="ChEBI" id="CHEBI:29103"/>
    </cofactor>
</comment>
<evidence type="ECO:0000256" key="6">
    <source>
        <dbReference type="ARBA" id="ARBA00012102"/>
    </source>
</evidence>
<dbReference type="InterPro" id="IPR004619">
    <property type="entry name" value="Type_III_PanK"/>
</dbReference>
<dbReference type="RefSeq" id="WP_062558956.1">
    <property type="nucleotide sequence ID" value="NZ_CP013341.1"/>
</dbReference>
<dbReference type="Proteomes" id="UP000182882">
    <property type="component" value="Unassembled WGS sequence"/>
</dbReference>
<keyword evidence="7 16" id="KW-0963">Cytoplasm</keyword>
<dbReference type="Pfam" id="PF03309">
    <property type="entry name" value="Pan_kinase"/>
    <property type="match status" value="1"/>
</dbReference>
<keyword evidence="13 16" id="KW-0173">Coenzyme A biosynthesis</keyword>
<comment type="subunit">
    <text evidence="5 16">Homodimer.</text>
</comment>
<comment type="catalytic activity">
    <reaction evidence="1 16">
        <text>(R)-pantothenate + ATP = (R)-4'-phosphopantothenate + ADP + H(+)</text>
        <dbReference type="Rhea" id="RHEA:16373"/>
        <dbReference type="ChEBI" id="CHEBI:10986"/>
        <dbReference type="ChEBI" id="CHEBI:15378"/>
        <dbReference type="ChEBI" id="CHEBI:29032"/>
        <dbReference type="ChEBI" id="CHEBI:30616"/>
        <dbReference type="ChEBI" id="CHEBI:456216"/>
        <dbReference type="EC" id="2.7.1.33"/>
    </reaction>
</comment>
<evidence type="ECO:0000256" key="2">
    <source>
        <dbReference type="ARBA" id="ARBA00001958"/>
    </source>
</evidence>
<comment type="similarity">
    <text evidence="14 16">Belongs to the type III pantothenate kinase family.</text>
</comment>
<evidence type="ECO:0000256" key="12">
    <source>
        <dbReference type="ARBA" id="ARBA00022958"/>
    </source>
</evidence>
<feature type="active site" description="Proton acceptor" evidence="16">
    <location>
        <position position="101"/>
    </location>
</feature>
<proteinExistence type="inferred from homology"/>
<dbReference type="KEGG" id="nur:ATY38_08680"/>
<keyword evidence="8 16" id="KW-0808">Transferase</keyword>
<evidence type="ECO:0000256" key="9">
    <source>
        <dbReference type="ARBA" id="ARBA00022741"/>
    </source>
</evidence>
<protein>
    <recommendedName>
        <fullName evidence="15 16">Type III pantothenate kinase</fullName>
        <ecNumber evidence="6 16">2.7.1.33</ecNumber>
    </recommendedName>
    <alternativeName>
        <fullName evidence="16">PanK-III</fullName>
    </alternativeName>
    <alternativeName>
        <fullName evidence="16">Pantothenic acid kinase</fullName>
    </alternativeName>
</protein>
<evidence type="ECO:0000313" key="17">
    <source>
        <dbReference type="EMBL" id="SDU25191.1"/>
    </source>
</evidence>
<dbReference type="Gene3D" id="3.30.420.40">
    <property type="match status" value="2"/>
</dbReference>
<evidence type="ECO:0000256" key="1">
    <source>
        <dbReference type="ARBA" id="ARBA00001206"/>
    </source>
</evidence>
<comment type="pathway">
    <text evidence="4 16">Cofactor biosynthesis; coenzyme A biosynthesis; CoA from (R)-pantothenate: step 1/5.</text>
</comment>
<evidence type="ECO:0000256" key="14">
    <source>
        <dbReference type="ARBA" id="ARBA00038036"/>
    </source>
</evidence>
<dbReference type="GO" id="GO:0004594">
    <property type="term" value="F:pantothenate kinase activity"/>
    <property type="evidence" value="ECO:0007669"/>
    <property type="project" value="UniProtKB-UniRule"/>
</dbReference>
<feature type="binding site" evidence="16">
    <location>
        <position position="124"/>
    </location>
    <ligand>
        <name>ATP</name>
        <dbReference type="ChEBI" id="CHEBI:30616"/>
    </ligand>
</feature>
<feature type="binding site" evidence="16">
    <location>
        <begin position="8"/>
        <end position="15"/>
    </location>
    <ligand>
        <name>ATP</name>
        <dbReference type="ChEBI" id="CHEBI:30616"/>
    </ligand>
</feature>
<keyword evidence="18" id="KW-1185">Reference proteome</keyword>
<dbReference type="PANTHER" id="PTHR34265">
    <property type="entry name" value="TYPE III PANTOTHENATE KINASE"/>
    <property type="match status" value="1"/>
</dbReference>
<evidence type="ECO:0000256" key="16">
    <source>
        <dbReference type="HAMAP-Rule" id="MF_01274"/>
    </source>
</evidence>
<keyword evidence="10 16" id="KW-0418">Kinase</keyword>
<dbReference type="HAMAP" id="MF_01274">
    <property type="entry name" value="Pantothen_kinase_3"/>
    <property type="match status" value="1"/>
</dbReference>
<dbReference type="PANTHER" id="PTHR34265:SF1">
    <property type="entry name" value="TYPE III PANTOTHENATE KINASE"/>
    <property type="match status" value="1"/>
</dbReference>
<feature type="binding site" evidence="16">
    <location>
        <begin position="99"/>
        <end position="102"/>
    </location>
    <ligand>
        <name>substrate</name>
    </ligand>
</feature>
<dbReference type="AlphaFoldDB" id="A0A1H2H064"/>
<evidence type="ECO:0000256" key="7">
    <source>
        <dbReference type="ARBA" id="ARBA00022490"/>
    </source>
</evidence>
<evidence type="ECO:0000256" key="3">
    <source>
        <dbReference type="ARBA" id="ARBA00004496"/>
    </source>
</evidence>
<evidence type="ECO:0000256" key="4">
    <source>
        <dbReference type="ARBA" id="ARBA00005225"/>
    </source>
</evidence>
<dbReference type="EMBL" id="FNLN01000039">
    <property type="protein sequence ID" value="SDU25191.1"/>
    <property type="molecule type" value="Genomic_DNA"/>
</dbReference>
<evidence type="ECO:0000256" key="15">
    <source>
        <dbReference type="ARBA" id="ARBA00040883"/>
    </source>
</evidence>
<gene>
    <name evidence="16" type="primary">coaX</name>
    <name evidence="17" type="ORF">SAMN05216406_13931</name>
</gene>
<dbReference type="NCBIfam" id="TIGR00671">
    <property type="entry name" value="baf"/>
    <property type="match status" value="1"/>
</dbReference>
<dbReference type="GO" id="GO:0015937">
    <property type="term" value="P:coenzyme A biosynthetic process"/>
    <property type="evidence" value="ECO:0007669"/>
    <property type="project" value="UniProtKB-UniRule"/>
</dbReference>
<feature type="binding site" evidence="16">
    <location>
        <position position="92"/>
    </location>
    <ligand>
        <name>substrate</name>
    </ligand>
</feature>
<dbReference type="CDD" id="cd24015">
    <property type="entry name" value="ASKHA_NBD_PanK-III"/>
    <property type="match status" value="1"/>
</dbReference>
<evidence type="ECO:0000256" key="5">
    <source>
        <dbReference type="ARBA" id="ARBA00011738"/>
    </source>
</evidence>
<comment type="cofactor">
    <cofactor evidence="16">
        <name>NH4(+)</name>
        <dbReference type="ChEBI" id="CHEBI:28938"/>
    </cofactor>
    <cofactor evidence="16">
        <name>K(+)</name>
        <dbReference type="ChEBI" id="CHEBI:29103"/>
    </cofactor>
    <text evidence="16">A monovalent cation. Ammonium or potassium.</text>
</comment>
<reference evidence="18" key="1">
    <citation type="submission" date="2016-10" db="EMBL/GenBank/DDBJ databases">
        <authorList>
            <person name="Varghese N."/>
            <person name="Submissions S."/>
        </authorList>
    </citation>
    <scope>NUCLEOTIDE SEQUENCE [LARGE SCALE GENOMIC DNA]</scope>
    <source>
        <strain evidence="18">Nm10</strain>
    </source>
</reference>
<evidence type="ECO:0000313" key="18">
    <source>
        <dbReference type="Proteomes" id="UP000182882"/>
    </source>
</evidence>
<dbReference type="InterPro" id="IPR043129">
    <property type="entry name" value="ATPase_NBD"/>
</dbReference>
<feature type="binding site" evidence="16">
    <location>
        <position position="174"/>
    </location>
    <ligand>
        <name>substrate</name>
    </ligand>
</feature>
<name>A0A1H2H064_9PROT</name>
<dbReference type="GO" id="GO:0005737">
    <property type="term" value="C:cytoplasm"/>
    <property type="evidence" value="ECO:0007669"/>
    <property type="project" value="UniProtKB-SubCell"/>
</dbReference>
<sequence>MSSILAIDSGNSNIKWGLYSDNQWLKQGNVFYKNVSILENEFIKLSQPTFVIISHVARDETKNQINNLVSHWSTKPQWLCASRFRCSVINGYTNPSQLGSDRWAALIAAWEIEKKPCLVISTGTAVTIDVLSKSGKFLGGVILPGFHLMTKSLLAGTHLASIELGSYEDFPVNTDNAIQTGILHCILGAIDRMYNLLLSNANLVSANCIISGGNASLLIPFFKLPIKVINNLVLEGLIIVANDALKNSESNFLL</sequence>